<evidence type="ECO:0000256" key="2">
    <source>
        <dbReference type="SAM" id="SignalP"/>
    </source>
</evidence>
<proteinExistence type="predicted"/>
<evidence type="ECO:0000256" key="1">
    <source>
        <dbReference type="SAM" id="MobiDB-lite"/>
    </source>
</evidence>
<dbReference type="Proteomes" id="UP000785679">
    <property type="component" value="Unassembled WGS sequence"/>
</dbReference>
<accession>A0A8J8P5C4</accession>
<protein>
    <submittedName>
        <fullName evidence="3">Uncharacterized protein</fullName>
    </submittedName>
</protein>
<name>A0A8J8P5C4_HALGN</name>
<feature type="compositionally biased region" description="Acidic residues" evidence="1">
    <location>
        <begin position="140"/>
        <end position="150"/>
    </location>
</feature>
<dbReference type="AlphaFoldDB" id="A0A8J8P5C4"/>
<comment type="caution">
    <text evidence="3">The sequence shown here is derived from an EMBL/GenBank/DDBJ whole genome shotgun (WGS) entry which is preliminary data.</text>
</comment>
<gene>
    <name evidence="3" type="ORF">FGO68_gene14195</name>
</gene>
<evidence type="ECO:0000313" key="4">
    <source>
        <dbReference type="Proteomes" id="UP000785679"/>
    </source>
</evidence>
<keyword evidence="4" id="KW-1185">Reference proteome</keyword>
<feature type="signal peptide" evidence="2">
    <location>
        <begin position="1"/>
        <end position="19"/>
    </location>
</feature>
<evidence type="ECO:0000313" key="3">
    <source>
        <dbReference type="EMBL" id="TNV86125.1"/>
    </source>
</evidence>
<organism evidence="3 4">
    <name type="scientific">Halteria grandinella</name>
    <dbReference type="NCBI Taxonomy" id="5974"/>
    <lineage>
        <taxon>Eukaryota</taxon>
        <taxon>Sar</taxon>
        <taxon>Alveolata</taxon>
        <taxon>Ciliophora</taxon>
        <taxon>Intramacronucleata</taxon>
        <taxon>Spirotrichea</taxon>
        <taxon>Stichotrichia</taxon>
        <taxon>Sporadotrichida</taxon>
        <taxon>Halteriidae</taxon>
        <taxon>Halteria</taxon>
    </lineage>
</organism>
<dbReference type="EMBL" id="RRYP01001288">
    <property type="protein sequence ID" value="TNV86125.1"/>
    <property type="molecule type" value="Genomic_DNA"/>
</dbReference>
<keyword evidence="2" id="KW-0732">Signal</keyword>
<reference evidence="3" key="1">
    <citation type="submission" date="2019-06" db="EMBL/GenBank/DDBJ databases">
        <authorList>
            <person name="Zheng W."/>
        </authorList>
    </citation>
    <scope>NUCLEOTIDE SEQUENCE</scope>
    <source>
        <strain evidence="3">QDHG01</strain>
    </source>
</reference>
<sequence>MLLFLLSVKFIISMESSEQAPTEEKQYDIKDHCELCKAFDCCPEHCCDWDHCSCATCRPCMLRREEARLKQLKEIEAAQDQQQERKLGHSQSIRILAKETQQEVKKVNTNKKKVEDKKKQPKGYMDFDSSDDEKKKKTDDDDEDESEEEDDKPHEKIKLKDGACIINYEVEVEKEEEEEQVYAGGLKGIRALKKQQREFD</sequence>
<feature type="chain" id="PRO_5035253172" evidence="2">
    <location>
        <begin position="20"/>
        <end position="200"/>
    </location>
</feature>
<feature type="region of interest" description="Disordered" evidence="1">
    <location>
        <begin position="103"/>
        <end position="157"/>
    </location>
</feature>
<feature type="compositionally biased region" description="Basic and acidic residues" evidence="1">
    <location>
        <begin position="103"/>
        <end position="118"/>
    </location>
</feature>